<evidence type="ECO:0000313" key="4">
    <source>
        <dbReference type="Proteomes" id="UP000249300"/>
    </source>
</evidence>
<evidence type="ECO:0000256" key="1">
    <source>
        <dbReference type="SAM" id="MobiDB-lite"/>
    </source>
</evidence>
<accession>A0A2X4PNL9</accession>
<reference evidence="3 4" key="1">
    <citation type="submission" date="2018-06" db="EMBL/GenBank/DDBJ databases">
        <authorList>
            <consortium name="Pathogen Informatics"/>
            <person name="Doyle S."/>
        </authorList>
    </citation>
    <scope>NUCLEOTIDE SEQUENCE [LARGE SCALE GENOMIC DNA]</scope>
    <source>
        <strain evidence="3 4">NCTC12858</strain>
    </source>
</reference>
<evidence type="ECO:0000256" key="2">
    <source>
        <dbReference type="SAM" id="Phobius"/>
    </source>
</evidence>
<protein>
    <submittedName>
        <fullName evidence="3">Septum formation initiator</fullName>
    </submittedName>
</protein>
<sequence length="134" mass="15873">MNNSQEQKSQAQGRAKGPGARLRSYRESYRVWRARHRYIPFVAVALISLLMIFVFSDHNLLQTYKRSKRISGLKKELRRARESYRQDSIRLEEIRSNKDGVEQIARERFMMKAPDEQVFLVEDKPNEKDKGQSQ</sequence>
<keyword evidence="4" id="KW-1185">Reference proteome</keyword>
<dbReference type="AlphaFoldDB" id="A0A2X4PNL9"/>
<dbReference type="InterPro" id="IPR007060">
    <property type="entry name" value="FtsL/DivIC"/>
</dbReference>
<dbReference type="Pfam" id="PF04977">
    <property type="entry name" value="DivIC"/>
    <property type="match status" value="1"/>
</dbReference>
<organism evidence="3 4">
    <name type="scientific">Porphyromonas crevioricanis</name>
    <dbReference type="NCBI Taxonomy" id="393921"/>
    <lineage>
        <taxon>Bacteria</taxon>
        <taxon>Pseudomonadati</taxon>
        <taxon>Bacteroidota</taxon>
        <taxon>Bacteroidia</taxon>
        <taxon>Bacteroidales</taxon>
        <taxon>Porphyromonadaceae</taxon>
        <taxon>Porphyromonas</taxon>
    </lineage>
</organism>
<keyword evidence="2" id="KW-0472">Membrane</keyword>
<feature type="transmembrane region" description="Helical" evidence="2">
    <location>
        <begin position="38"/>
        <end position="61"/>
    </location>
</feature>
<dbReference type="Proteomes" id="UP000249300">
    <property type="component" value="Chromosome 1"/>
</dbReference>
<gene>
    <name evidence="3" type="ORF">NCTC12858_00962</name>
</gene>
<name>A0A2X4PNL9_9PORP</name>
<feature type="region of interest" description="Disordered" evidence="1">
    <location>
        <begin position="1"/>
        <end position="20"/>
    </location>
</feature>
<dbReference type="EMBL" id="LS483447">
    <property type="protein sequence ID" value="SQH73118.1"/>
    <property type="molecule type" value="Genomic_DNA"/>
</dbReference>
<feature type="compositionally biased region" description="Polar residues" evidence="1">
    <location>
        <begin position="1"/>
        <end position="12"/>
    </location>
</feature>
<dbReference type="KEGG" id="pcre:NCTC12858_00962"/>
<keyword evidence="2" id="KW-1133">Transmembrane helix</keyword>
<dbReference type="RefSeq" id="WP_023940185.1">
    <property type="nucleotide sequence ID" value="NZ_LS483447.1"/>
</dbReference>
<proteinExistence type="predicted"/>
<keyword evidence="2" id="KW-0812">Transmembrane</keyword>
<evidence type="ECO:0000313" key="3">
    <source>
        <dbReference type="EMBL" id="SQH73118.1"/>
    </source>
</evidence>